<gene>
    <name evidence="1" type="ORF">JF888_03290</name>
</gene>
<sequence>MFNATLKSLLSRKLRLLLSGLAVVLGVMAVSGALVLTDSLGRSYLGFCVRSEHSELRAPASPPRPAE</sequence>
<comment type="caution">
    <text evidence="1">The sequence shown here is derived from an EMBL/GenBank/DDBJ whole genome shotgun (WGS) entry which is preliminary data.</text>
</comment>
<reference evidence="1 2" key="1">
    <citation type="submission" date="2020-10" db="EMBL/GenBank/DDBJ databases">
        <title>Ca. Dormibacterota MAGs.</title>
        <authorList>
            <person name="Montgomery K."/>
        </authorList>
    </citation>
    <scope>NUCLEOTIDE SEQUENCE [LARGE SCALE GENOMIC DNA]</scope>
    <source>
        <strain evidence="1">SC8811_S16_3</strain>
    </source>
</reference>
<name>A0A934KEK3_9BACT</name>
<dbReference type="EMBL" id="JAEKNQ010000016">
    <property type="protein sequence ID" value="MBJ7602207.1"/>
    <property type="molecule type" value="Genomic_DNA"/>
</dbReference>
<dbReference type="AlphaFoldDB" id="A0A934KEK3"/>
<evidence type="ECO:0000313" key="2">
    <source>
        <dbReference type="Proteomes" id="UP000620075"/>
    </source>
</evidence>
<accession>A0A934KEK3</accession>
<proteinExistence type="predicted"/>
<evidence type="ECO:0000313" key="1">
    <source>
        <dbReference type="EMBL" id="MBJ7602207.1"/>
    </source>
</evidence>
<dbReference type="Proteomes" id="UP000620075">
    <property type="component" value="Unassembled WGS sequence"/>
</dbReference>
<protein>
    <submittedName>
        <fullName evidence="1">Uncharacterized protein</fullName>
    </submittedName>
</protein>
<organism evidence="1 2">
    <name type="scientific">Candidatus Dormiibacter inghamiae</name>
    <dbReference type="NCBI Taxonomy" id="3127013"/>
    <lineage>
        <taxon>Bacteria</taxon>
        <taxon>Bacillati</taxon>
        <taxon>Candidatus Dormiibacterota</taxon>
        <taxon>Candidatus Dormibacteria</taxon>
        <taxon>Candidatus Dormibacterales</taxon>
        <taxon>Candidatus Dormibacteraceae</taxon>
        <taxon>Candidatus Dormiibacter</taxon>
    </lineage>
</organism>
<dbReference type="RefSeq" id="WP_338176608.1">
    <property type="nucleotide sequence ID" value="NZ_JAEKNQ010000016.1"/>
</dbReference>